<keyword evidence="14" id="KW-1185">Reference proteome</keyword>
<keyword evidence="5 11" id="KW-0963">Cytoplasm</keyword>
<name>A0A432WNG9_9GAMM</name>
<feature type="binding site" evidence="11">
    <location>
        <position position="12"/>
    </location>
    <ligand>
        <name>Mg(2+)</name>
        <dbReference type="ChEBI" id="CHEBI:18420"/>
        <label>1</label>
    </ligand>
</feature>
<comment type="caution">
    <text evidence="13">The sequence shown here is derived from an EMBL/GenBank/DDBJ whole genome shotgun (WGS) entry which is preliminary data.</text>
</comment>
<dbReference type="Proteomes" id="UP000288405">
    <property type="component" value="Unassembled WGS sequence"/>
</dbReference>
<comment type="cofactor">
    <cofactor evidence="11">
        <name>Mg(2+)</name>
        <dbReference type="ChEBI" id="CHEBI:18420"/>
    </cofactor>
    <text evidence="11">Binds 1 Mg(2+) ion per subunit. May bind a second metal ion at a regulatory site, or after substrate binding.</text>
</comment>
<dbReference type="HAMAP" id="MF_00042">
    <property type="entry name" value="RNase_H"/>
    <property type="match status" value="1"/>
</dbReference>
<dbReference type="Pfam" id="PF00075">
    <property type="entry name" value="RNase_H"/>
    <property type="match status" value="1"/>
</dbReference>
<evidence type="ECO:0000256" key="8">
    <source>
        <dbReference type="ARBA" id="ARBA00022759"/>
    </source>
</evidence>
<feature type="domain" description="RNase H type-1" evidence="12">
    <location>
        <begin position="3"/>
        <end position="144"/>
    </location>
</feature>
<keyword evidence="9 11" id="KW-0378">Hydrolase</keyword>
<dbReference type="PANTHER" id="PTHR10642:SF26">
    <property type="entry name" value="RIBONUCLEASE H1"/>
    <property type="match status" value="1"/>
</dbReference>
<dbReference type="InterPro" id="IPR022892">
    <property type="entry name" value="RNaseHI"/>
</dbReference>
<feature type="binding site" evidence="11">
    <location>
        <position position="72"/>
    </location>
    <ligand>
        <name>Mg(2+)</name>
        <dbReference type="ChEBI" id="CHEBI:18420"/>
        <label>1</label>
    </ligand>
</feature>
<accession>A0A432WNG9</accession>
<comment type="subunit">
    <text evidence="4 11">Monomer.</text>
</comment>
<keyword evidence="6 11" id="KW-0540">Nuclease</keyword>
<dbReference type="GO" id="GO:0000287">
    <property type="term" value="F:magnesium ion binding"/>
    <property type="evidence" value="ECO:0007669"/>
    <property type="project" value="UniProtKB-UniRule"/>
</dbReference>
<proteinExistence type="inferred from homology"/>
<evidence type="ECO:0000256" key="11">
    <source>
        <dbReference type="HAMAP-Rule" id="MF_00042"/>
    </source>
</evidence>
<dbReference type="GO" id="GO:0004523">
    <property type="term" value="F:RNA-DNA hybrid ribonuclease activity"/>
    <property type="evidence" value="ECO:0007669"/>
    <property type="project" value="UniProtKB-UniRule"/>
</dbReference>
<feature type="binding site" evidence="11">
    <location>
        <position position="12"/>
    </location>
    <ligand>
        <name>Mg(2+)</name>
        <dbReference type="ChEBI" id="CHEBI:18420"/>
        <label>2</label>
    </ligand>
</feature>
<comment type="function">
    <text evidence="11">Endonuclease that specifically degrades the RNA of RNA-DNA hybrids.</text>
</comment>
<dbReference type="InterPro" id="IPR050092">
    <property type="entry name" value="RNase_H"/>
</dbReference>
<sequence>MTKKKEVVIYTDGSCLGNPGPGGYGIVMKYGKHRKELAEGYQRTTNNRMELLAAAVALEALLRPCAIQLYTDSEYVRQGITQWLAGWKQKGWRTSQKKPVKNVDLWQRLDAAQARHTIEWHWVKGHSGHPENDRCDELARQAATHDAHREDTGYIPD</sequence>
<dbReference type="SUPFAM" id="SSF53098">
    <property type="entry name" value="Ribonuclease H-like"/>
    <property type="match status" value="1"/>
</dbReference>
<dbReference type="FunFam" id="3.30.420.10:FF:000008">
    <property type="entry name" value="Ribonuclease H"/>
    <property type="match status" value="1"/>
</dbReference>
<dbReference type="OrthoDB" id="7845843at2"/>
<evidence type="ECO:0000259" key="12">
    <source>
        <dbReference type="PROSITE" id="PS50879"/>
    </source>
</evidence>
<dbReference type="NCBIfam" id="NF001236">
    <property type="entry name" value="PRK00203.1"/>
    <property type="match status" value="1"/>
</dbReference>
<dbReference type="InterPro" id="IPR012337">
    <property type="entry name" value="RNaseH-like_sf"/>
</dbReference>
<evidence type="ECO:0000256" key="4">
    <source>
        <dbReference type="ARBA" id="ARBA00011245"/>
    </source>
</evidence>
<dbReference type="Gene3D" id="3.30.420.10">
    <property type="entry name" value="Ribonuclease H-like superfamily/Ribonuclease H"/>
    <property type="match status" value="1"/>
</dbReference>
<evidence type="ECO:0000256" key="7">
    <source>
        <dbReference type="ARBA" id="ARBA00022723"/>
    </source>
</evidence>
<dbReference type="PANTHER" id="PTHR10642">
    <property type="entry name" value="RIBONUCLEASE H1"/>
    <property type="match status" value="1"/>
</dbReference>
<evidence type="ECO:0000313" key="14">
    <source>
        <dbReference type="Proteomes" id="UP000288405"/>
    </source>
</evidence>
<feature type="binding site" evidence="11">
    <location>
        <position position="50"/>
    </location>
    <ligand>
        <name>Mg(2+)</name>
        <dbReference type="ChEBI" id="CHEBI:18420"/>
        <label>1</label>
    </ligand>
</feature>
<keyword evidence="8 11" id="KW-0255">Endonuclease</keyword>
<dbReference type="GO" id="GO:0043137">
    <property type="term" value="P:DNA replication, removal of RNA primer"/>
    <property type="evidence" value="ECO:0007669"/>
    <property type="project" value="TreeGrafter"/>
</dbReference>
<dbReference type="EMBL" id="PIPM01000003">
    <property type="protein sequence ID" value="RUO35259.1"/>
    <property type="molecule type" value="Genomic_DNA"/>
</dbReference>
<evidence type="ECO:0000256" key="2">
    <source>
        <dbReference type="ARBA" id="ARBA00004496"/>
    </source>
</evidence>
<dbReference type="PROSITE" id="PS50879">
    <property type="entry name" value="RNASE_H_1"/>
    <property type="match status" value="1"/>
</dbReference>
<dbReference type="RefSeq" id="WP_126776379.1">
    <property type="nucleotide sequence ID" value="NZ_PIPM01000003.1"/>
</dbReference>
<dbReference type="GO" id="GO:0005737">
    <property type="term" value="C:cytoplasm"/>
    <property type="evidence" value="ECO:0007669"/>
    <property type="project" value="UniProtKB-SubCell"/>
</dbReference>
<evidence type="ECO:0000256" key="6">
    <source>
        <dbReference type="ARBA" id="ARBA00022722"/>
    </source>
</evidence>
<comment type="subcellular location">
    <subcellularLocation>
        <location evidence="2 11">Cytoplasm</location>
    </subcellularLocation>
</comment>
<reference evidence="13 14" key="1">
    <citation type="journal article" date="2011" name="Front. Microbiol.">
        <title>Genomic signatures of strain selection and enhancement in Bacillus atrophaeus var. globigii, a historical biowarfare simulant.</title>
        <authorList>
            <person name="Gibbons H.S."/>
            <person name="Broomall S.M."/>
            <person name="McNew L.A."/>
            <person name="Daligault H."/>
            <person name="Chapman C."/>
            <person name="Bruce D."/>
            <person name="Karavis M."/>
            <person name="Krepps M."/>
            <person name="McGregor P.A."/>
            <person name="Hong C."/>
            <person name="Park K.H."/>
            <person name="Akmal A."/>
            <person name="Feldman A."/>
            <person name="Lin J.S."/>
            <person name="Chang W.E."/>
            <person name="Higgs B.W."/>
            <person name="Demirev P."/>
            <person name="Lindquist J."/>
            <person name="Liem A."/>
            <person name="Fochler E."/>
            <person name="Read T.D."/>
            <person name="Tapia R."/>
            <person name="Johnson S."/>
            <person name="Bishop-Lilly K.A."/>
            <person name="Detter C."/>
            <person name="Han C."/>
            <person name="Sozhamannan S."/>
            <person name="Rosenzweig C.N."/>
            <person name="Skowronski E.W."/>
        </authorList>
    </citation>
    <scope>NUCLEOTIDE SEQUENCE [LARGE SCALE GENOMIC DNA]</scope>
    <source>
        <strain evidence="13 14">GYP-17</strain>
    </source>
</reference>
<evidence type="ECO:0000256" key="10">
    <source>
        <dbReference type="ARBA" id="ARBA00022842"/>
    </source>
</evidence>
<dbReference type="AlphaFoldDB" id="A0A432WNG9"/>
<evidence type="ECO:0000313" key="13">
    <source>
        <dbReference type="EMBL" id="RUO35259.1"/>
    </source>
</evidence>
<evidence type="ECO:0000256" key="9">
    <source>
        <dbReference type="ARBA" id="ARBA00022801"/>
    </source>
</evidence>
<gene>
    <name evidence="11" type="primary">rnhA</name>
    <name evidence="13" type="ORF">CWE11_04315</name>
</gene>
<keyword evidence="7 11" id="KW-0479">Metal-binding</keyword>
<dbReference type="InterPro" id="IPR002156">
    <property type="entry name" value="RNaseH_domain"/>
</dbReference>
<evidence type="ECO:0000256" key="5">
    <source>
        <dbReference type="ARBA" id="ARBA00022490"/>
    </source>
</evidence>
<evidence type="ECO:0000256" key="1">
    <source>
        <dbReference type="ARBA" id="ARBA00000077"/>
    </source>
</evidence>
<dbReference type="EC" id="3.1.26.4" evidence="11"/>
<evidence type="ECO:0000256" key="3">
    <source>
        <dbReference type="ARBA" id="ARBA00005300"/>
    </source>
</evidence>
<keyword evidence="10 11" id="KW-0460">Magnesium</keyword>
<organism evidence="13 14">
    <name type="scientific">Aliidiomarina sanyensis</name>
    <dbReference type="NCBI Taxonomy" id="1249555"/>
    <lineage>
        <taxon>Bacteria</taxon>
        <taxon>Pseudomonadati</taxon>
        <taxon>Pseudomonadota</taxon>
        <taxon>Gammaproteobacteria</taxon>
        <taxon>Alteromonadales</taxon>
        <taxon>Idiomarinaceae</taxon>
        <taxon>Aliidiomarina</taxon>
    </lineage>
</organism>
<feature type="binding site" evidence="11">
    <location>
        <position position="136"/>
    </location>
    <ligand>
        <name>Mg(2+)</name>
        <dbReference type="ChEBI" id="CHEBI:18420"/>
        <label>2</label>
    </ligand>
</feature>
<comment type="similarity">
    <text evidence="3 11">Belongs to the RNase H family.</text>
</comment>
<dbReference type="InterPro" id="IPR036397">
    <property type="entry name" value="RNaseH_sf"/>
</dbReference>
<comment type="catalytic activity">
    <reaction evidence="1 11">
        <text>Endonucleolytic cleavage to 5'-phosphomonoester.</text>
        <dbReference type="EC" id="3.1.26.4"/>
    </reaction>
</comment>
<protein>
    <recommendedName>
        <fullName evidence="11">Ribonuclease H</fullName>
        <shortName evidence="11">RNase H</shortName>
        <ecNumber evidence="11">3.1.26.4</ecNumber>
    </recommendedName>
</protein>
<dbReference type="CDD" id="cd09278">
    <property type="entry name" value="RNase_HI_prokaryote_like"/>
    <property type="match status" value="1"/>
</dbReference>
<dbReference type="GO" id="GO:0003676">
    <property type="term" value="F:nucleic acid binding"/>
    <property type="evidence" value="ECO:0007669"/>
    <property type="project" value="InterPro"/>
</dbReference>